<gene>
    <name evidence="2" type="ORF">PSHT_12623</name>
</gene>
<feature type="region of interest" description="Disordered" evidence="1">
    <location>
        <begin position="253"/>
        <end position="377"/>
    </location>
</feature>
<feature type="region of interest" description="Disordered" evidence="1">
    <location>
        <begin position="173"/>
        <end position="239"/>
    </location>
</feature>
<keyword evidence="3" id="KW-1185">Reference proteome</keyword>
<feature type="compositionally biased region" description="Acidic residues" evidence="1">
    <location>
        <begin position="291"/>
        <end position="350"/>
    </location>
</feature>
<dbReference type="AlphaFoldDB" id="A0A2S4UVB5"/>
<evidence type="ECO:0000313" key="3">
    <source>
        <dbReference type="Proteomes" id="UP000238274"/>
    </source>
</evidence>
<accession>A0A2S4UVB5</accession>
<dbReference type="Proteomes" id="UP000238274">
    <property type="component" value="Unassembled WGS sequence"/>
</dbReference>
<evidence type="ECO:0000313" key="2">
    <source>
        <dbReference type="EMBL" id="POW01228.1"/>
    </source>
</evidence>
<feature type="compositionally biased region" description="Basic and acidic residues" evidence="1">
    <location>
        <begin position="351"/>
        <end position="360"/>
    </location>
</feature>
<organism evidence="2 3">
    <name type="scientific">Puccinia striiformis</name>
    <dbReference type="NCBI Taxonomy" id="27350"/>
    <lineage>
        <taxon>Eukaryota</taxon>
        <taxon>Fungi</taxon>
        <taxon>Dikarya</taxon>
        <taxon>Basidiomycota</taxon>
        <taxon>Pucciniomycotina</taxon>
        <taxon>Pucciniomycetes</taxon>
        <taxon>Pucciniales</taxon>
        <taxon>Pucciniaceae</taxon>
        <taxon>Puccinia</taxon>
    </lineage>
</organism>
<dbReference type="EMBL" id="PKSM01000235">
    <property type="protein sequence ID" value="POW01228.1"/>
    <property type="molecule type" value="Genomic_DNA"/>
</dbReference>
<reference evidence="2 3" key="1">
    <citation type="submission" date="2017-12" db="EMBL/GenBank/DDBJ databases">
        <title>Gene loss provides genomic basis for host adaptation in cereal stripe rust fungi.</title>
        <authorList>
            <person name="Xia C."/>
        </authorList>
    </citation>
    <scope>NUCLEOTIDE SEQUENCE [LARGE SCALE GENOMIC DNA]</scope>
    <source>
        <strain evidence="2 3">93TX-2</strain>
    </source>
</reference>
<sequence>MVHQHNLLSFAIVAQNPAGGGLPFVPSASVSITPTDLILSWKRRLFCTTNSSLSLQLFRRFSPLHSPISLSPVPSPPAQGISPFLASFFLNTTNFSDLERESKNLMEQTNDTNNIYEGMDEVTADSIACLLATEPLLDEYGFPLEPLYQYEMLREDDDQDLVDLVAFINQSYTQPPGRLPEASGSGSQDLPPPSSGNAEAGPSRVTIEALEARGDASPSSSSGKRRHEDDIPVTPAPEACPVAVHRRVLALVSRQRDDDATQGRGTPPRPRPDAQGVLERRPWIIPGGLDPDAEGTDEESADEESADEERADGEDDESADEEAGESADQEDDESAEEDEEGGDEEDGEGVYDERNRRRDDQDDEEEQSRPRSRRRLG</sequence>
<name>A0A2S4UVB5_9BASI</name>
<reference evidence="3" key="2">
    <citation type="journal article" date="2018" name="BMC Genomics">
        <title>Genomic insights into host adaptation between the wheat stripe rust pathogen (Puccinia striiformis f. sp. tritici) and the barley stripe rust pathogen (Puccinia striiformis f. sp. hordei).</title>
        <authorList>
            <person name="Xia C."/>
            <person name="Wang M."/>
            <person name="Yin C."/>
            <person name="Cornejo O.E."/>
            <person name="Hulbert S.H."/>
            <person name="Chen X."/>
        </authorList>
    </citation>
    <scope>NUCLEOTIDE SEQUENCE [LARGE SCALE GENOMIC DNA]</scope>
    <source>
        <strain evidence="3">93TX-2</strain>
    </source>
</reference>
<reference evidence="3" key="3">
    <citation type="journal article" date="2018" name="Mol. Plant Microbe Interact.">
        <title>Genome sequence resources for the wheat stripe rust pathogen (Puccinia striiformis f. sp. tritici) and the barley stripe rust pathogen (Puccinia striiformis f. sp. hordei).</title>
        <authorList>
            <person name="Xia C."/>
            <person name="Wang M."/>
            <person name="Yin C."/>
            <person name="Cornejo O.E."/>
            <person name="Hulbert S.H."/>
            <person name="Chen X."/>
        </authorList>
    </citation>
    <scope>NUCLEOTIDE SEQUENCE [LARGE SCALE GENOMIC DNA]</scope>
    <source>
        <strain evidence="3">93TX-2</strain>
    </source>
</reference>
<protein>
    <submittedName>
        <fullName evidence="2">Uncharacterized protein</fullName>
    </submittedName>
</protein>
<proteinExistence type="predicted"/>
<dbReference type="VEuPathDB" id="FungiDB:PSHT_12623"/>
<comment type="caution">
    <text evidence="2">The sequence shown here is derived from an EMBL/GenBank/DDBJ whole genome shotgun (WGS) entry which is preliminary data.</text>
</comment>
<dbReference type="VEuPathDB" id="FungiDB:PSTT_10445"/>
<evidence type="ECO:0000256" key="1">
    <source>
        <dbReference type="SAM" id="MobiDB-lite"/>
    </source>
</evidence>